<gene>
    <name evidence="10" type="primary">mnmA</name>
    <name evidence="13" type="ORF">CVT63_05460</name>
</gene>
<dbReference type="GO" id="GO:0005524">
    <property type="term" value="F:ATP binding"/>
    <property type="evidence" value="ECO:0007669"/>
    <property type="project" value="UniProtKB-KW"/>
</dbReference>
<keyword evidence="7" id="KW-1015">Disulfide bond</keyword>
<feature type="region of interest" description="Interaction with tRNA" evidence="10">
    <location>
        <begin position="298"/>
        <end position="299"/>
    </location>
</feature>
<evidence type="ECO:0000256" key="8">
    <source>
        <dbReference type="ARBA" id="ARBA00051542"/>
    </source>
</evidence>
<dbReference type="NCBIfam" id="TIGR00420">
    <property type="entry name" value="trmU"/>
    <property type="match status" value="1"/>
</dbReference>
<dbReference type="GO" id="GO:0103016">
    <property type="term" value="F:tRNA-uridine 2-sulfurtransferase activity"/>
    <property type="evidence" value="ECO:0007669"/>
    <property type="project" value="UniProtKB-EC"/>
</dbReference>
<dbReference type="GO" id="GO:0005737">
    <property type="term" value="C:cytoplasm"/>
    <property type="evidence" value="ECO:0007669"/>
    <property type="project" value="UniProtKB-SubCell"/>
</dbReference>
<evidence type="ECO:0000256" key="3">
    <source>
        <dbReference type="ARBA" id="ARBA00022694"/>
    </source>
</evidence>
<feature type="binding site" evidence="10">
    <location>
        <position position="118"/>
    </location>
    <ligand>
        <name>ATP</name>
        <dbReference type="ChEBI" id="CHEBI:30616"/>
    </ligand>
</feature>
<comment type="catalytic activity">
    <reaction evidence="8 10">
        <text>S-sulfanyl-L-cysteinyl-[protein] + uridine(34) in tRNA + AH2 + ATP = 2-thiouridine(34) in tRNA + L-cysteinyl-[protein] + A + AMP + diphosphate + H(+)</text>
        <dbReference type="Rhea" id="RHEA:47032"/>
        <dbReference type="Rhea" id="RHEA-COMP:10131"/>
        <dbReference type="Rhea" id="RHEA-COMP:11726"/>
        <dbReference type="Rhea" id="RHEA-COMP:11727"/>
        <dbReference type="Rhea" id="RHEA-COMP:11728"/>
        <dbReference type="ChEBI" id="CHEBI:13193"/>
        <dbReference type="ChEBI" id="CHEBI:15378"/>
        <dbReference type="ChEBI" id="CHEBI:17499"/>
        <dbReference type="ChEBI" id="CHEBI:29950"/>
        <dbReference type="ChEBI" id="CHEBI:30616"/>
        <dbReference type="ChEBI" id="CHEBI:33019"/>
        <dbReference type="ChEBI" id="CHEBI:61963"/>
        <dbReference type="ChEBI" id="CHEBI:65315"/>
        <dbReference type="ChEBI" id="CHEBI:87170"/>
        <dbReference type="ChEBI" id="CHEBI:456215"/>
        <dbReference type="EC" id="2.8.1.13"/>
    </reaction>
</comment>
<dbReference type="Pfam" id="PF20259">
    <property type="entry name" value="tRNA_Me_trans_M"/>
    <property type="match status" value="1"/>
</dbReference>
<evidence type="ECO:0000256" key="6">
    <source>
        <dbReference type="ARBA" id="ARBA00022884"/>
    </source>
</evidence>
<comment type="caution">
    <text evidence="10">Lacks conserved residue(s) required for the propagation of feature annotation.</text>
</comment>
<dbReference type="Gene3D" id="2.40.30.10">
    <property type="entry name" value="Translation factors"/>
    <property type="match status" value="1"/>
</dbReference>
<dbReference type="NCBIfam" id="NF001138">
    <property type="entry name" value="PRK00143.1"/>
    <property type="match status" value="1"/>
</dbReference>
<evidence type="ECO:0000313" key="14">
    <source>
        <dbReference type="Proteomes" id="UP000233654"/>
    </source>
</evidence>
<comment type="function">
    <text evidence="9 10">Catalyzes the 2-thiolation of uridine at the wobble position (U34) of tRNA, leading to the formation of s(2)U34.</text>
</comment>
<dbReference type="InterPro" id="IPR046885">
    <property type="entry name" value="MnmA-like_C"/>
</dbReference>
<evidence type="ECO:0000256" key="1">
    <source>
        <dbReference type="ARBA" id="ARBA00022555"/>
    </source>
</evidence>
<dbReference type="GO" id="GO:0000049">
    <property type="term" value="F:tRNA binding"/>
    <property type="evidence" value="ECO:0007669"/>
    <property type="project" value="UniProtKB-KW"/>
</dbReference>
<feature type="region of interest" description="Interaction with tRNA" evidence="10">
    <location>
        <begin position="142"/>
        <end position="144"/>
    </location>
</feature>
<dbReference type="Gene3D" id="2.30.30.280">
    <property type="entry name" value="Adenine nucleotide alpha hydrolases-like domains"/>
    <property type="match status" value="1"/>
</dbReference>
<accession>A0A2N3G5C1</accession>
<feature type="domain" description="tRNA-specific 2-thiouridylase MnmA-like central" evidence="12">
    <location>
        <begin position="202"/>
        <end position="264"/>
    </location>
</feature>
<dbReference type="CDD" id="cd01998">
    <property type="entry name" value="MnmA_TRMU-like"/>
    <property type="match status" value="1"/>
</dbReference>
<keyword evidence="5 10" id="KW-0067">ATP-binding</keyword>
<dbReference type="InterPro" id="IPR014729">
    <property type="entry name" value="Rossmann-like_a/b/a_fold"/>
</dbReference>
<dbReference type="Pfam" id="PF20258">
    <property type="entry name" value="tRNA_Me_trans_C"/>
    <property type="match status" value="1"/>
</dbReference>
<evidence type="ECO:0000259" key="12">
    <source>
        <dbReference type="Pfam" id="PF20259"/>
    </source>
</evidence>
<evidence type="ECO:0000256" key="9">
    <source>
        <dbReference type="ARBA" id="ARBA00056575"/>
    </source>
</evidence>
<keyword evidence="10" id="KW-0963">Cytoplasm</keyword>
<feature type="binding site" evidence="10">
    <location>
        <position position="26"/>
    </location>
    <ligand>
        <name>ATP</name>
        <dbReference type="ChEBI" id="CHEBI:30616"/>
    </ligand>
</feature>
<feature type="active site" description="Nucleophile" evidence="10">
    <location>
        <position position="94"/>
    </location>
</feature>
<organism evidence="13 14">
    <name type="scientific">Candidatus Anoxymicrobium japonicum</name>
    <dbReference type="NCBI Taxonomy" id="2013648"/>
    <lineage>
        <taxon>Bacteria</taxon>
        <taxon>Bacillati</taxon>
        <taxon>Actinomycetota</taxon>
        <taxon>Candidatus Geothermincolia</taxon>
        <taxon>Candidatus Geothermincolales</taxon>
        <taxon>Candidatus Anoxymicrobiaceae</taxon>
        <taxon>Candidatus Anoxymicrobium</taxon>
    </lineage>
</organism>
<proteinExistence type="inferred from homology"/>
<name>A0A2N3G5C1_9ACTN</name>
<dbReference type="PANTHER" id="PTHR11933:SF5">
    <property type="entry name" value="MITOCHONDRIAL TRNA-SPECIFIC 2-THIOURIDYLASE 1"/>
    <property type="match status" value="1"/>
</dbReference>
<keyword evidence="2 10" id="KW-0808">Transferase</keyword>
<evidence type="ECO:0000256" key="2">
    <source>
        <dbReference type="ARBA" id="ARBA00022679"/>
    </source>
</evidence>
<protein>
    <recommendedName>
        <fullName evidence="10">tRNA-specific 2-thiouridylase MnmA</fullName>
        <ecNumber evidence="10">2.8.1.13</ecNumber>
    </recommendedName>
</protein>
<feature type="site" description="Interaction with tRNA" evidence="10">
    <location>
        <position position="119"/>
    </location>
</feature>
<keyword evidence="3 10" id="KW-0819">tRNA processing</keyword>
<comment type="caution">
    <text evidence="13">The sequence shown here is derived from an EMBL/GenBank/DDBJ whole genome shotgun (WGS) entry which is preliminary data.</text>
</comment>
<dbReference type="FunFam" id="2.30.30.280:FF:000001">
    <property type="entry name" value="tRNA-specific 2-thiouridylase MnmA"/>
    <property type="match status" value="1"/>
</dbReference>
<feature type="domain" description="tRNA-specific 2-thiouridylase MnmA-like C-terminal" evidence="11">
    <location>
        <begin position="274"/>
        <end position="347"/>
    </location>
</feature>
<evidence type="ECO:0000256" key="10">
    <source>
        <dbReference type="HAMAP-Rule" id="MF_00144"/>
    </source>
</evidence>
<comment type="subcellular location">
    <subcellularLocation>
        <location evidence="10">Cytoplasm</location>
    </subcellularLocation>
</comment>
<keyword evidence="1 10" id="KW-0820">tRNA-binding</keyword>
<keyword evidence="6 10" id="KW-0694">RNA-binding</keyword>
<dbReference type="EMBL" id="PHEX01000044">
    <property type="protein sequence ID" value="PKQ27917.1"/>
    <property type="molecule type" value="Genomic_DNA"/>
</dbReference>
<dbReference type="InterPro" id="IPR023382">
    <property type="entry name" value="MnmA-like_central_sf"/>
</dbReference>
<dbReference type="HAMAP" id="MF_00144">
    <property type="entry name" value="tRNA_thiouridyl_MnmA"/>
    <property type="match status" value="1"/>
</dbReference>
<sequence>MSGGVDSSVAAAILERQGWTVIGVGLQLVGDKGHEREARSCCGISDMKDARRVAERVGIPFYVLNFRDAFRENVIDYFTASYLRGETPNPCVPCNKVIKFDLLSRRAKELNAGWLATGHYAIVDQDGETGRRVLRKGKDESKDQSYFLYSLTQEQLARALFPVGQMTKADTREVAKSLGLKVHNKPESQDICFVGREGYAAFIRNSVGDFQPGPILDEEGSVLGTHRGLPCYTVGQRRGLGLSRRAPMYVTDIDFANNSITVAHRNRLRGQERVTLDEMNYVSIGRPSGPIEVGAVTRYRKPEVLSTLVPVEDGRAFLEFHEPQAPTAPGQSVVMYLGDMVCCGGIVARSG</sequence>
<dbReference type="PANTHER" id="PTHR11933">
    <property type="entry name" value="TRNA 5-METHYLAMINOMETHYL-2-THIOURIDYLATE -METHYLTRANSFERASE"/>
    <property type="match status" value="1"/>
</dbReference>
<dbReference type="GO" id="GO:0002143">
    <property type="term" value="P:tRNA wobble position uridine thiolation"/>
    <property type="evidence" value="ECO:0007669"/>
    <property type="project" value="TreeGrafter"/>
</dbReference>
<dbReference type="SUPFAM" id="SSF52402">
    <property type="entry name" value="Adenine nucleotide alpha hydrolases-like"/>
    <property type="match status" value="1"/>
</dbReference>
<evidence type="ECO:0000256" key="4">
    <source>
        <dbReference type="ARBA" id="ARBA00022741"/>
    </source>
</evidence>
<dbReference type="InterPro" id="IPR046884">
    <property type="entry name" value="MnmA-like_central"/>
</dbReference>
<reference evidence="13 14" key="1">
    <citation type="journal article" date="2017" name="ISME J.">
        <title>Potential for microbial H2 and metal transformations associated with novel bacteria and archaea in deep terrestrial subsurface sediments.</title>
        <authorList>
            <person name="Hernsdorf A.W."/>
            <person name="Amano Y."/>
            <person name="Miyakawa K."/>
            <person name="Ise K."/>
            <person name="Suzuki Y."/>
            <person name="Anantharaman K."/>
            <person name="Probst A."/>
            <person name="Burstein D."/>
            <person name="Thomas B.C."/>
            <person name="Banfield J.F."/>
        </authorList>
    </citation>
    <scope>NUCLEOTIDE SEQUENCE [LARGE SCALE GENOMIC DNA]</scope>
    <source>
        <strain evidence="13">HGW-Actinobacteria-3</strain>
    </source>
</reference>
<evidence type="ECO:0000259" key="11">
    <source>
        <dbReference type="Pfam" id="PF20258"/>
    </source>
</evidence>
<dbReference type="Gene3D" id="3.40.50.620">
    <property type="entry name" value="HUPs"/>
    <property type="match status" value="1"/>
</dbReference>
<dbReference type="EC" id="2.8.1.13" evidence="10"/>
<dbReference type="InterPro" id="IPR004506">
    <property type="entry name" value="MnmA-like"/>
</dbReference>
<evidence type="ECO:0000313" key="13">
    <source>
        <dbReference type="EMBL" id="PKQ27917.1"/>
    </source>
</evidence>
<dbReference type="Proteomes" id="UP000233654">
    <property type="component" value="Unassembled WGS sequence"/>
</dbReference>
<comment type="similarity">
    <text evidence="10">Belongs to the MnmA/TRMU family.</text>
</comment>
<dbReference type="FunFam" id="3.40.50.620:FF:000115">
    <property type="entry name" value="tRNA-specific 2-thiouridylase MnmA"/>
    <property type="match status" value="1"/>
</dbReference>
<dbReference type="Pfam" id="PF03054">
    <property type="entry name" value="tRNA_Me_trans"/>
    <property type="match status" value="1"/>
</dbReference>
<evidence type="ECO:0000256" key="7">
    <source>
        <dbReference type="ARBA" id="ARBA00023157"/>
    </source>
</evidence>
<feature type="active site" description="Cysteine persulfide intermediate" evidence="10">
    <location>
        <position position="192"/>
    </location>
</feature>
<dbReference type="AlphaFoldDB" id="A0A2N3G5C1"/>
<evidence type="ECO:0000256" key="5">
    <source>
        <dbReference type="ARBA" id="ARBA00022840"/>
    </source>
</evidence>
<feature type="site" description="Interaction with tRNA" evidence="10">
    <location>
        <position position="331"/>
    </location>
</feature>
<keyword evidence="4 10" id="KW-0547">Nucleotide-binding</keyword>